<dbReference type="Pfam" id="PF02629">
    <property type="entry name" value="CoA_binding"/>
    <property type="match status" value="1"/>
</dbReference>
<dbReference type="SUPFAM" id="SSF51735">
    <property type="entry name" value="NAD(P)-binding Rossmann-fold domains"/>
    <property type="match status" value="1"/>
</dbReference>
<reference evidence="5 6" key="1">
    <citation type="submission" date="2019-06" db="EMBL/GenBank/DDBJ databases">
        <title>Amycolatopsis alkalitolerans sp. nov., isolated from Gastrodia elata Blume.</title>
        <authorList>
            <person name="Narsing Rao M.P."/>
            <person name="Li W.J."/>
        </authorList>
    </citation>
    <scope>NUCLEOTIDE SEQUENCE [LARGE SCALE GENOMIC DNA]</scope>
    <source>
        <strain evidence="5 6">SYSUP0005</strain>
    </source>
</reference>
<feature type="domain" description="CoA-binding" evidence="4">
    <location>
        <begin position="5"/>
        <end position="101"/>
    </location>
</feature>
<dbReference type="AlphaFoldDB" id="A0A5C4M2N8"/>
<dbReference type="GO" id="GO:0000166">
    <property type="term" value="F:nucleotide binding"/>
    <property type="evidence" value="ECO:0007669"/>
    <property type="project" value="UniProtKB-KW"/>
</dbReference>
<keyword evidence="6" id="KW-1185">Reference proteome</keyword>
<evidence type="ECO:0000313" key="6">
    <source>
        <dbReference type="Proteomes" id="UP000305546"/>
    </source>
</evidence>
<dbReference type="GO" id="GO:0004775">
    <property type="term" value="F:succinate-CoA ligase (ADP-forming) activity"/>
    <property type="evidence" value="ECO:0007669"/>
    <property type="project" value="TreeGrafter"/>
</dbReference>
<sequence length="302" mass="31183">MIRELMSGGPGLLVQGITGRQGTMETAWMLRSGTRISCGVTPGRGGGEVHGVPVYDSVTDAVAATGATVSMNYVPAPLVPDSLVESAEAGIRLTVVSAENVPLHGFLRAAEHARARGMRVVGPNSQGIVVPQVGRWGCPGGDDPWERFAAGSVGVVSRSGGMASEISLYLRQWGMGTSVQLGLGGSPFVATSMVDAVRIVEDDPKTEAVVVFGEPSGHQEYDLAGAIAAGAVRVPVIALIPGRATETLPSTVPFGHAPMGRLLTDTAAGKLDALHTAGARLAHSLDELRARLIDVLGPMEHS</sequence>
<dbReference type="Gene3D" id="3.40.50.261">
    <property type="entry name" value="Succinyl-CoA synthetase domains"/>
    <property type="match status" value="1"/>
</dbReference>
<evidence type="ECO:0000256" key="2">
    <source>
        <dbReference type="ARBA" id="ARBA00022741"/>
    </source>
</evidence>
<proteinExistence type="predicted"/>
<dbReference type="InterPro" id="IPR003781">
    <property type="entry name" value="CoA-bd"/>
</dbReference>
<dbReference type="SUPFAM" id="SSF52210">
    <property type="entry name" value="Succinyl-CoA synthetase domains"/>
    <property type="match status" value="1"/>
</dbReference>
<dbReference type="InterPro" id="IPR016102">
    <property type="entry name" value="Succinyl-CoA_synth-like"/>
</dbReference>
<dbReference type="GO" id="GO:0006099">
    <property type="term" value="P:tricarboxylic acid cycle"/>
    <property type="evidence" value="ECO:0007669"/>
    <property type="project" value="TreeGrafter"/>
</dbReference>
<keyword evidence="2" id="KW-0547">Nucleotide-binding</keyword>
<dbReference type="PANTHER" id="PTHR11117">
    <property type="entry name" value="SUCCINYL-COA LIGASE SUBUNIT ALPHA"/>
    <property type="match status" value="1"/>
</dbReference>
<comment type="caution">
    <text evidence="5">The sequence shown here is derived from an EMBL/GenBank/DDBJ whole genome shotgun (WGS) entry which is preliminary data.</text>
</comment>
<dbReference type="GO" id="GO:0009361">
    <property type="term" value="C:succinate-CoA ligase complex (ADP-forming)"/>
    <property type="evidence" value="ECO:0007669"/>
    <property type="project" value="TreeGrafter"/>
</dbReference>
<dbReference type="Proteomes" id="UP000305546">
    <property type="component" value="Unassembled WGS sequence"/>
</dbReference>
<dbReference type="Pfam" id="PF13607">
    <property type="entry name" value="Succ_CoA_lig"/>
    <property type="match status" value="1"/>
</dbReference>
<evidence type="ECO:0000259" key="4">
    <source>
        <dbReference type="SMART" id="SM00881"/>
    </source>
</evidence>
<accession>A0A5C4M2N8</accession>
<dbReference type="Gene3D" id="3.40.50.720">
    <property type="entry name" value="NAD(P)-binding Rossmann-like Domain"/>
    <property type="match status" value="1"/>
</dbReference>
<dbReference type="RefSeq" id="WP_139097548.1">
    <property type="nucleotide sequence ID" value="NZ_VDFW01000012.1"/>
</dbReference>
<protein>
    <submittedName>
        <fullName evidence="5">Succinate--CoA ligase subunit alpha</fullName>
    </submittedName>
</protein>
<dbReference type="OrthoDB" id="5580580at2"/>
<evidence type="ECO:0000313" key="5">
    <source>
        <dbReference type="EMBL" id="TNC25160.1"/>
    </source>
</evidence>
<dbReference type="InterPro" id="IPR032875">
    <property type="entry name" value="Succ_CoA_lig_flav_dom"/>
</dbReference>
<feature type="active site" description="Tele-phosphohistidine intermediate" evidence="3">
    <location>
        <position position="256"/>
    </location>
</feature>
<keyword evidence="1 5" id="KW-0436">Ligase</keyword>
<organism evidence="5 6">
    <name type="scientific">Amycolatopsis alkalitolerans</name>
    <dbReference type="NCBI Taxonomy" id="2547244"/>
    <lineage>
        <taxon>Bacteria</taxon>
        <taxon>Bacillati</taxon>
        <taxon>Actinomycetota</taxon>
        <taxon>Actinomycetes</taxon>
        <taxon>Pseudonocardiales</taxon>
        <taxon>Pseudonocardiaceae</taxon>
        <taxon>Amycolatopsis</taxon>
    </lineage>
</organism>
<dbReference type="PANTHER" id="PTHR11117:SF2">
    <property type="entry name" value="SUCCINATE--COA LIGASE [ADP_GDP-FORMING] SUBUNIT ALPHA, MITOCHONDRIAL"/>
    <property type="match status" value="1"/>
</dbReference>
<dbReference type="PRINTS" id="PR01798">
    <property type="entry name" value="SCOASYNTHASE"/>
</dbReference>
<dbReference type="PIRSF" id="PIRSF001553">
    <property type="entry name" value="SucCS_alpha"/>
    <property type="match status" value="1"/>
</dbReference>
<dbReference type="GO" id="GO:0004776">
    <property type="term" value="F:succinate-CoA ligase (GDP-forming) activity"/>
    <property type="evidence" value="ECO:0007669"/>
    <property type="project" value="TreeGrafter"/>
</dbReference>
<dbReference type="SMART" id="SM00881">
    <property type="entry name" value="CoA_binding"/>
    <property type="match status" value="1"/>
</dbReference>
<dbReference type="InterPro" id="IPR036291">
    <property type="entry name" value="NAD(P)-bd_dom_sf"/>
</dbReference>
<evidence type="ECO:0000256" key="3">
    <source>
        <dbReference type="PIRSR" id="PIRSR001553-1"/>
    </source>
</evidence>
<dbReference type="EMBL" id="VDFW01000012">
    <property type="protein sequence ID" value="TNC25160.1"/>
    <property type="molecule type" value="Genomic_DNA"/>
</dbReference>
<gene>
    <name evidence="5" type="ORF">FG385_16070</name>
</gene>
<evidence type="ECO:0000256" key="1">
    <source>
        <dbReference type="ARBA" id="ARBA00022598"/>
    </source>
</evidence>
<dbReference type="InterPro" id="IPR005810">
    <property type="entry name" value="CoA_lig_alpha"/>
</dbReference>
<name>A0A5C4M2N8_9PSEU</name>